<dbReference type="Pfam" id="PF02958">
    <property type="entry name" value="EcKL"/>
    <property type="match status" value="1"/>
</dbReference>
<reference evidence="2" key="1">
    <citation type="submission" date="2022-01" db="EMBL/GenBank/DDBJ databases">
        <authorList>
            <person name="King R."/>
        </authorList>
    </citation>
    <scope>NUCLEOTIDE SEQUENCE</scope>
</reference>
<dbReference type="PANTHER" id="PTHR11012">
    <property type="entry name" value="PROTEIN KINASE-LIKE DOMAIN-CONTAINING"/>
    <property type="match status" value="1"/>
</dbReference>
<dbReference type="InterPro" id="IPR015897">
    <property type="entry name" value="CHK_kinase-like"/>
</dbReference>
<keyword evidence="3" id="KW-1185">Reference proteome</keyword>
<dbReference type="PANTHER" id="PTHR11012:SF12">
    <property type="entry name" value="CHK KINASE-LIKE DOMAIN-CONTAINING PROTEIN-RELATED"/>
    <property type="match status" value="1"/>
</dbReference>
<dbReference type="AlphaFoldDB" id="A0A9N9S7J0"/>
<name>A0A9N9S7J0_9DIPT</name>
<evidence type="ECO:0000259" key="1">
    <source>
        <dbReference type="SMART" id="SM00587"/>
    </source>
</evidence>
<reference evidence="2" key="2">
    <citation type="submission" date="2022-10" db="EMBL/GenBank/DDBJ databases">
        <authorList>
            <consortium name="ENA_rothamsted_submissions"/>
            <consortium name="culmorum"/>
            <person name="King R."/>
        </authorList>
    </citation>
    <scope>NUCLEOTIDE SEQUENCE</scope>
</reference>
<evidence type="ECO:0000313" key="3">
    <source>
        <dbReference type="Proteomes" id="UP001153620"/>
    </source>
</evidence>
<feature type="domain" description="CHK kinase-like" evidence="1">
    <location>
        <begin position="132"/>
        <end position="321"/>
    </location>
</feature>
<dbReference type="EMBL" id="OU895880">
    <property type="protein sequence ID" value="CAG9811753.1"/>
    <property type="molecule type" value="Genomic_DNA"/>
</dbReference>
<sequence length="404" mass="47041">MSDIFDLNKNIPSYLNEEFFQEIYTDKNEEILNLKIEGASKPGDNFVGAVYRITLTTSSGVQQFIAKVPSTSGHETLHSYLSNDFVVDLFKCEIKVYQDILPEMLKVWNSAGYDDVLCPRLVHQTVTPHPTIILEDLSPYGFTTLQNPIEDFNASLMVAKRLAKFHAASYYLVHEKNQDFSNFNNSVFNNEILSHVIYDMGLEGFTDVASTKPSLIKYVEKLRKFHSEFRHLIDESYKPSDDGINVLCHNDFHLKNLLFNSDGNGKIEDFYMIDYQLCNYTSPAIDILYALYYFVSSNNRQYHRDEFISAYYNQFRTSLNDFKFTKEIPSRKMLDNEIKKCGPFEISVAICLTIFFYFDLKNLNPEDLDMAEGTKKSKLRMYENKEFLEMIEWQLEEFEARGIL</sequence>
<proteinExistence type="predicted"/>
<organism evidence="2 3">
    <name type="scientific">Chironomus riparius</name>
    <dbReference type="NCBI Taxonomy" id="315576"/>
    <lineage>
        <taxon>Eukaryota</taxon>
        <taxon>Metazoa</taxon>
        <taxon>Ecdysozoa</taxon>
        <taxon>Arthropoda</taxon>
        <taxon>Hexapoda</taxon>
        <taxon>Insecta</taxon>
        <taxon>Pterygota</taxon>
        <taxon>Neoptera</taxon>
        <taxon>Endopterygota</taxon>
        <taxon>Diptera</taxon>
        <taxon>Nematocera</taxon>
        <taxon>Chironomoidea</taxon>
        <taxon>Chironomidae</taxon>
        <taxon>Chironominae</taxon>
        <taxon>Chironomus</taxon>
    </lineage>
</organism>
<protein>
    <recommendedName>
        <fullName evidence="1">CHK kinase-like domain-containing protein</fullName>
    </recommendedName>
</protein>
<accession>A0A9N9S7J0</accession>
<evidence type="ECO:0000313" key="2">
    <source>
        <dbReference type="EMBL" id="CAG9811753.1"/>
    </source>
</evidence>
<dbReference type="OrthoDB" id="8250698at2759"/>
<dbReference type="InterPro" id="IPR011009">
    <property type="entry name" value="Kinase-like_dom_sf"/>
</dbReference>
<dbReference type="SMART" id="SM00587">
    <property type="entry name" value="CHK"/>
    <property type="match status" value="1"/>
</dbReference>
<gene>
    <name evidence="2" type="ORF">CHIRRI_LOCUS14560</name>
</gene>
<dbReference type="InterPro" id="IPR004119">
    <property type="entry name" value="EcKL"/>
</dbReference>
<dbReference type="Proteomes" id="UP001153620">
    <property type="component" value="Chromosome 4"/>
</dbReference>
<dbReference type="Gene3D" id="3.90.1200.10">
    <property type="match status" value="1"/>
</dbReference>
<dbReference type="SUPFAM" id="SSF56112">
    <property type="entry name" value="Protein kinase-like (PK-like)"/>
    <property type="match status" value="1"/>
</dbReference>